<name>A0A2T2ZZG9_9PEZI</name>
<evidence type="ECO:0000256" key="1">
    <source>
        <dbReference type="SAM" id="Phobius"/>
    </source>
</evidence>
<feature type="transmembrane region" description="Helical" evidence="1">
    <location>
        <begin position="84"/>
        <end position="103"/>
    </location>
</feature>
<dbReference type="InParanoid" id="A0A2T2ZZG9"/>
<evidence type="ECO:0000313" key="3">
    <source>
        <dbReference type="Proteomes" id="UP000241462"/>
    </source>
</evidence>
<proteinExistence type="predicted"/>
<gene>
    <name evidence="2" type="ORF">BD289DRAFT_77177</name>
</gene>
<keyword evidence="1" id="KW-1133">Transmembrane helix</keyword>
<keyword evidence="3" id="KW-1185">Reference proteome</keyword>
<dbReference type="Proteomes" id="UP000241462">
    <property type="component" value="Unassembled WGS sequence"/>
</dbReference>
<evidence type="ECO:0000313" key="2">
    <source>
        <dbReference type="EMBL" id="PSR80068.1"/>
    </source>
</evidence>
<organism evidence="2 3">
    <name type="scientific">Coniella lustricola</name>
    <dbReference type="NCBI Taxonomy" id="2025994"/>
    <lineage>
        <taxon>Eukaryota</taxon>
        <taxon>Fungi</taxon>
        <taxon>Dikarya</taxon>
        <taxon>Ascomycota</taxon>
        <taxon>Pezizomycotina</taxon>
        <taxon>Sordariomycetes</taxon>
        <taxon>Sordariomycetidae</taxon>
        <taxon>Diaporthales</taxon>
        <taxon>Schizoparmaceae</taxon>
        <taxon>Coniella</taxon>
    </lineage>
</organism>
<keyword evidence="1" id="KW-0472">Membrane</keyword>
<protein>
    <submittedName>
        <fullName evidence="2">Uncharacterized protein</fullName>
    </submittedName>
</protein>
<dbReference type="EMBL" id="KZ678544">
    <property type="protein sequence ID" value="PSR80068.1"/>
    <property type="molecule type" value="Genomic_DNA"/>
</dbReference>
<accession>A0A2T2ZZG9</accession>
<sequence>MIYGLFFSFSFSVPGIMIPPQVALQEKACGQGHWSFYFGDHNISAFPSFFWEKKGKRRTSLQQHLARGLNIQTGVGFFFPKNDIFTFFVILFLFLLLFHMPWLQTKTR</sequence>
<keyword evidence="1" id="KW-0812">Transmembrane</keyword>
<reference evidence="2 3" key="1">
    <citation type="journal article" date="2018" name="Mycol. Prog.">
        <title>Coniella lustricola, a new species from submerged detritus.</title>
        <authorList>
            <person name="Raudabaugh D.B."/>
            <person name="Iturriaga T."/>
            <person name="Carver A."/>
            <person name="Mondo S."/>
            <person name="Pangilinan J."/>
            <person name="Lipzen A."/>
            <person name="He G."/>
            <person name="Amirebrahimi M."/>
            <person name="Grigoriev I.V."/>
            <person name="Miller A.N."/>
        </authorList>
    </citation>
    <scope>NUCLEOTIDE SEQUENCE [LARGE SCALE GENOMIC DNA]</scope>
    <source>
        <strain evidence="2 3">B22-T-1</strain>
    </source>
</reference>
<dbReference type="AlphaFoldDB" id="A0A2T2ZZG9"/>